<evidence type="ECO:0000259" key="3">
    <source>
        <dbReference type="PROSITE" id="PS50144"/>
    </source>
</evidence>
<dbReference type="InterPro" id="IPR000210">
    <property type="entry name" value="BTB/POZ_dom"/>
</dbReference>
<evidence type="ECO:0000313" key="5">
    <source>
        <dbReference type="Proteomes" id="UP000694580"/>
    </source>
</evidence>
<dbReference type="Gene3D" id="6.20.250.50">
    <property type="match status" value="1"/>
</dbReference>
<protein>
    <submittedName>
        <fullName evidence="4">Uncharacterized protein</fullName>
    </submittedName>
</protein>
<evidence type="ECO:0000256" key="1">
    <source>
        <dbReference type="ARBA" id="ARBA00010846"/>
    </source>
</evidence>
<dbReference type="GeneTree" id="ENSGT00940000154376"/>
<dbReference type="Gene3D" id="2.60.210.10">
    <property type="entry name" value="Apoptosis, Tumor Necrosis Factor Receptor Associated Protein 2, Chain A"/>
    <property type="match status" value="1"/>
</dbReference>
<reference evidence="4 5" key="1">
    <citation type="submission" date="2020-06" db="EMBL/GenBank/DDBJ databases">
        <authorList>
            <consortium name="Wellcome Sanger Institute Data Sharing"/>
        </authorList>
    </citation>
    <scope>NUCLEOTIDE SEQUENCE [LARGE SCALE GENOMIC DNA]</scope>
</reference>
<keyword evidence="5" id="KW-1185">Reference proteome</keyword>
<dbReference type="Pfam" id="PF22486">
    <property type="entry name" value="MATH_2"/>
    <property type="match status" value="1"/>
</dbReference>
<accession>A0AAY4EHN4</accession>
<feature type="domain" description="MATH" evidence="3">
    <location>
        <begin position="18"/>
        <end position="139"/>
    </location>
</feature>
<dbReference type="AlphaFoldDB" id="A0AAY4EHN4"/>
<name>A0AAY4EHN4_9TELE</name>
<dbReference type="PROSITE" id="PS50144">
    <property type="entry name" value="MATH"/>
    <property type="match status" value="1"/>
</dbReference>
<dbReference type="SUPFAM" id="SSF49599">
    <property type="entry name" value="TRAF domain-like"/>
    <property type="match status" value="1"/>
</dbReference>
<dbReference type="InterPro" id="IPR008974">
    <property type="entry name" value="TRAF-like"/>
</dbReference>
<organism evidence="4 5">
    <name type="scientific">Denticeps clupeoides</name>
    <name type="common">denticle herring</name>
    <dbReference type="NCBI Taxonomy" id="299321"/>
    <lineage>
        <taxon>Eukaryota</taxon>
        <taxon>Metazoa</taxon>
        <taxon>Chordata</taxon>
        <taxon>Craniata</taxon>
        <taxon>Vertebrata</taxon>
        <taxon>Euteleostomi</taxon>
        <taxon>Actinopterygii</taxon>
        <taxon>Neopterygii</taxon>
        <taxon>Teleostei</taxon>
        <taxon>Clupei</taxon>
        <taxon>Clupeiformes</taxon>
        <taxon>Denticipitoidei</taxon>
        <taxon>Denticipitidae</taxon>
        <taxon>Denticeps</taxon>
    </lineage>
</organism>
<proteinExistence type="inferred from homology"/>
<dbReference type="PROSITE" id="PS50097">
    <property type="entry name" value="BTB"/>
    <property type="match status" value="1"/>
</dbReference>
<comment type="similarity">
    <text evidence="1">Belongs to the Tdpoz family.</text>
</comment>
<evidence type="ECO:0000259" key="2">
    <source>
        <dbReference type="PROSITE" id="PS50097"/>
    </source>
</evidence>
<dbReference type="PANTHER" id="PTHR24413">
    <property type="entry name" value="SPECKLE-TYPE POZ PROTEIN"/>
    <property type="match status" value="1"/>
</dbReference>
<dbReference type="Ensembl" id="ENSDCDT00010067265.1">
    <property type="protein sequence ID" value="ENSDCDP00010056616.1"/>
    <property type="gene ID" value="ENSDCDG00010032232.1"/>
</dbReference>
<reference evidence="4" key="3">
    <citation type="submission" date="2025-09" db="UniProtKB">
        <authorList>
            <consortium name="Ensembl"/>
        </authorList>
    </citation>
    <scope>IDENTIFICATION</scope>
</reference>
<dbReference type="SUPFAM" id="SSF54695">
    <property type="entry name" value="POZ domain"/>
    <property type="match status" value="1"/>
</dbReference>
<dbReference type="FunFam" id="3.30.710.10:FF:000159">
    <property type="entry name" value="Speckle-type POZ protein B"/>
    <property type="match status" value="1"/>
</dbReference>
<sequence>MSSSLLIMSCANIQLSESFSLTWNITDFSFADGTVQSSIFTNASEESKWTLLMFTCGVPYEEYLSLYFHWISGPKTGIPIKGRMAILNSDGEEAISRGESVWRFKTVKLKNTRCVCVFSHFLNSHRILQNDTLTVTCEVCSLHLLHSPENTQRSQVKVPECSMADDLGDLWDQSLLPDCSLVVAGQEFQAHKAILAARCPVFRAMFTHNMMERQTNRVEIHEMEPEVLKELLTFIYSGKAPNLQDMAAELLVAADMYLLERLKRMCEEALCRSLTVENAAEILIFADLYLTPNLKEKSITFINQYSSDVMRTPGWKTIQKGHPYLMAELFHSLVSAGASPSKRPRTECN</sequence>
<dbReference type="GO" id="GO:0030163">
    <property type="term" value="P:protein catabolic process"/>
    <property type="evidence" value="ECO:0007669"/>
    <property type="project" value="UniProtKB-ARBA"/>
</dbReference>
<dbReference type="Gene3D" id="3.30.710.10">
    <property type="entry name" value="Potassium Channel Kv1.1, Chain A"/>
    <property type="match status" value="1"/>
</dbReference>
<gene>
    <name evidence="4" type="primary">SPOP</name>
</gene>
<dbReference type="Gene3D" id="6.10.250.3030">
    <property type="match status" value="1"/>
</dbReference>
<evidence type="ECO:0000313" key="4">
    <source>
        <dbReference type="Ensembl" id="ENSDCDP00010056616.1"/>
    </source>
</evidence>
<dbReference type="Proteomes" id="UP000694580">
    <property type="component" value="Chromosome 15"/>
</dbReference>
<dbReference type="InterPro" id="IPR002083">
    <property type="entry name" value="MATH/TRAF_dom"/>
</dbReference>
<dbReference type="Pfam" id="PF00651">
    <property type="entry name" value="BTB"/>
    <property type="match status" value="1"/>
</dbReference>
<dbReference type="InterPro" id="IPR011333">
    <property type="entry name" value="SKP1/BTB/POZ_sf"/>
</dbReference>
<reference evidence="4" key="2">
    <citation type="submission" date="2025-08" db="UniProtKB">
        <authorList>
            <consortium name="Ensembl"/>
        </authorList>
    </citation>
    <scope>IDENTIFICATION</scope>
</reference>
<feature type="domain" description="BTB" evidence="2">
    <location>
        <begin position="177"/>
        <end position="244"/>
    </location>
</feature>
<dbReference type="SMART" id="SM00225">
    <property type="entry name" value="BTB"/>
    <property type="match status" value="1"/>
</dbReference>